<feature type="transmembrane region" description="Helical" evidence="1">
    <location>
        <begin position="141"/>
        <end position="161"/>
    </location>
</feature>
<dbReference type="STRING" id="349064.SAMN05660429_01925"/>
<dbReference type="InterPro" id="IPR010380">
    <property type="entry name" value="DUF975"/>
</dbReference>
<dbReference type="PANTHER" id="PTHR40076">
    <property type="entry name" value="MEMBRANE PROTEIN-RELATED"/>
    <property type="match status" value="1"/>
</dbReference>
<evidence type="ECO:0000256" key="1">
    <source>
        <dbReference type="SAM" id="Phobius"/>
    </source>
</evidence>
<feature type="transmembrane region" description="Helical" evidence="1">
    <location>
        <begin position="182"/>
        <end position="207"/>
    </location>
</feature>
<keyword evidence="1" id="KW-0472">Membrane</keyword>
<dbReference type="PANTHER" id="PTHR40076:SF1">
    <property type="entry name" value="MEMBRANE PROTEIN"/>
    <property type="match status" value="1"/>
</dbReference>
<evidence type="ECO:0000313" key="3">
    <source>
        <dbReference type="Proteomes" id="UP000199308"/>
    </source>
</evidence>
<sequence>MENQKIVQIGGNVEKAIRGEYQLDVKSILQEAWHYTKQSRLSINLGVLFVMILAGSIGMYLVEYFGGYEQIQQDPQSLSLISLVITLIAWPFLGGVEMMGVFHAIKIKTRPSFVFAFLRRGSWVAICALLVSLLTNIGFSLFIIPGIFVGVSLSLTVPLVIEKKMSPIEAIVTSFRATIHQWFRLFAIYAILVGLLVLASLPLSLFAQSDMHVVGMALFIIALSFLIPFYYNVKGVLYREIFGLKLLATPQDNIRPDDIFSA</sequence>
<accession>A0A1I0ETC3</accession>
<reference evidence="2 3" key="1">
    <citation type="submission" date="2016-10" db="EMBL/GenBank/DDBJ databases">
        <authorList>
            <person name="de Groot N.N."/>
        </authorList>
    </citation>
    <scope>NUCLEOTIDE SEQUENCE [LARGE SCALE GENOMIC DNA]</scope>
    <source>
        <strain evidence="2 3">DSM 19706</strain>
    </source>
</reference>
<evidence type="ECO:0000313" key="2">
    <source>
        <dbReference type="EMBL" id="SET48509.1"/>
    </source>
</evidence>
<feature type="transmembrane region" description="Helical" evidence="1">
    <location>
        <begin position="117"/>
        <end position="135"/>
    </location>
</feature>
<dbReference type="EMBL" id="FOHK01000008">
    <property type="protein sequence ID" value="SET48509.1"/>
    <property type="molecule type" value="Genomic_DNA"/>
</dbReference>
<dbReference type="OrthoDB" id="5915045at2"/>
<gene>
    <name evidence="2" type="ORF">SAMN05660429_01925</name>
</gene>
<keyword evidence="1" id="KW-1133">Transmembrane helix</keyword>
<feature type="transmembrane region" description="Helical" evidence="1">
    <location>
        <begin position="81"/>
        <end position="105"/>
    </location>
</feature>
<proteinExistence type="predicted"/>
<keyword evidence="3" id="KW-1185">Reference proteome</keyword>
<organism evidence="2 3">
    <name type="scientific">Thalassotalea agarivorans</name>
    <name type="common">Thalassomonas agarivorans</name>
    <dbReference type="NCBI Taxonomy" id="349064"/>
    <lineage>
        <taxon>Bacteria</taxon>
        <taxon>Pseudomonadati</taxon>
        <taxon>Pseudomonadota</taxon>
        <taxon>Gammaproteobacteria</taxon>
        <taxon>Alteromonadales</taxon>
        <taxon>Colwelliaceae</taxon>
        <taxon>Thalassotalea</taxon>
    </lineage>
</organism>
<feature type="transmembrane region" description="Helical" evidence="1">
    <location>
        <begin position="41"/>
        <end position="61"/>
    </location>
</feature>
<evidence type="ECO:0008006" key="4">
    <source>
        <dbReference type="Google" id="ProtNLM"/>
    </source>
</evidence>
<dbReference type="RefSeq" id="WP_093329615.1">
    <property type="nucleotide sequence ID" value="NZ_AP027363.1"/>
</dbReference>
<name>A0A1I0ETC3_THASX</name>
<feature type="transmembrane region" description="Helical" evidence="1">
    <location>
        <begin position="213"/>
        <end position="231"/>
    </location>
</feature>
<protein>
    <recommendedName>
        <fullName evidence="4">Membrane domain of glycerophosphoryl diester phosphodiesterase</fullName>
    </recommendedName>
</protein>
<keyword evidence="1" id="KW-0812">Transmembrane</keyword>
<dbReference type="Proteomes" id="UP000199308">
    <property type="component" value="Unassembled WGS sequence"/>
</dbReference>
<dbReference type="AlphaFoldDB" id="A0A1I0ETC3"/>